<comment type="caution">
    <text evidence="1">The sequence shown here is derived from an EMBL/GenBank/DDBJ whole genome shotgun (WGS) entry which is preliminary data.</text>
</comment>
<dbReference type="Proteomes" id="UP001597045">
    <property type="component" value="Unassembled WGS sequence"/>
</dbReference>
<evidence type="ECO:0000313" key="1">
    <source>
        <dbReference type="EMBL" id="MFD1047976.1"/>
    </source>
</evidence>
<evidence type="ECO:0000313" key="2">
    <source>
        <dbReference type="Proteomes" id="UP001597045"/>
    </source>
</evidence>
<keyword evidence="2" id="KW-1185">Reference proteome</keyword>
<proteinExistence type="predicted"/>
<protein>
    <submittedName>
        <fullName evidence="1">Uncharacterized protein</fullName>
    </submittedName>
</protein>
<feature type="non-terminal residue" evidence="1">
    <location>
        <position position="1"/>
    </location>
</feature>
<reference evidence="2" key="1">
    <citation type="journal article" date="2019" name="Int. J. Syst. Evol. Microbiol.">
        <title>The Global Catalogue of Microorganisms (GCM) 10K type strain sequencing project: providing services to taxonomists for standard genome sequencing and annotation.</title>
        <authorList>
            <consortium name="The Broad Institute Genomics Platform"/>
            <consortium name="The Broad Institute Genome Sequencing Center for Infectious Disease"/>
            <person name="Wu L."/>
            <person name="Ma J."/>
        </authorList>
    </citation>
    <scope>NUCLEOTIDE SEQUENCE [LARGE SCALE GENOMIC DNA]</scope>
    <source>
        <strain evidence="2">JCM 31486</strain>
    </source>
</reference>
<sequence>GLAIDHAETIRLAEVRDWDDVQNLPERLRRGIVVKCASINGNLNHGGRGVWRLGTPTTLATVIKRIERGEPWIAQPYINKTWRVPLAMPPDGQVATRRAHARFCLYASRDVEPRLLGGLVTFSTFWKSAGKSAHLDDNGHIAGSAFVDLRVQR</sequence>
<gene>
    <name evidence="1" type="ORF">ACFQ1S_21775</name>
</gene>
<accession>A0ABW3MBH8</accession>
<organism evidence="1 2">
    <name type="scientific">Kibdelosporangium lantanae</name>
    <dbReference type="NCBI Taxonomy" id="1497396"/>
    <lineage>
        <taxon>Bacteria</taxon>
        <taxon>Bacillati</taxon>
        <taxon>Actinomycetota</taxon>
        <taxon>Actinomycetes</taxon>
        <taxon>Pseudonocardiales</taxon>
        <taxon>Pseudonocardiaceae</taxon>
        <taxon>Kibdelosporangium</taxon>
    </lineage>
</organism>
<name>A0ABW3MBH8_9PSEU</name>
<dbReference type="EMBL" id="JBHTIS010001340">
    <property type="protein sequence ID" value="MFD1047976.1"/>
    <property type="molecule type" value="Genomic_DNA"/>
</dbReference>
<dbReference type="SUPFAM" id="SSF56059">
    <property type="entry name" value="Glutathione synthetase ATP-binding domain-like"/>
    <property type="match status" value="1"/>
</dbReference>